<dbReference type="EMBL" id="FNCE01000002">
    <property type="protein sequence ID" value="SDF79585.1"/>
    <property type="molecule type" value="Genomic_DNA"/>
</dbReference>
<feature type="domain" description="Haem-binding uptake Tiki superfamily ChaN" evidence="2">
    <location>
        <begin position="61"/>
        <end position="267"/>
    </location>
</feature>
<reference evidence="3 4" key="1">
    <citation type="submission" date="2016-10" db="EMBL/GenBank/DDBJ databases">
        <authorList>
            <person name="de Groot N.N."/>
        </authorList>
    </citation>
    <scope>NUCLEOTIDE SEQUENCE [LARGE SCALE GENOMIC DNA]</scope>
    <source>
        <strain evidence="3 4">DSM 25584</strain>
    </source>
</reference>
<dbReference type="CDD" id="cd14727">
    <property type="entry name" value="ChanN-like"/>
    <property type="match status" value="1"/>
</dbReference>
<evidence type="ECO:0000313" key="3">
    <source>
        <dbReference type="EMBL" id="SDF79585.1"/>
    </source>
</evidence>
<sequence>MMTRISRLLLCLAVLVGAAPASAGDPPPLPEAWRSEQGRGHPLVGTIHDVAAGERIAPATLIERTAGARFVLLGETHTNPDHHRLQAWMLRALVAQGQHPAVIWEMIDQTQDDVLRRYQHEPSARAAVLGNALDWSDSGWPAWRLYQPIAETALAHGLPMHAGAAGRAERSAVAHKDLTALDLERRRSLALDTPLPEPSAAGLRERLEAAHCGQMPASAIDAMLAMQRLRDATLADSLLNAADDAGSAVLIAGSGHVRADWGVPWYLRQRGETGVVTVAFREVRADTTDAAAYLPATTATPAFDYLWFTPRAAASERDCSDS</sequence>
<name>A0A1G7NZV1_9PROT</name>
<accession>A0A1G7NZV1</accession>
<dbReference type="SUPFAM" id="SSF159501">
    <property type="entry name" value="EreA/ChaN-like"/>
    <property type="match status" value="1"/>
</dbReference>
<dbReference type="STRING" id="1082479.SAMN05216241_102381"/>
<dbReference type="Proteomes" id="UP000199415">
    <property type="component" value="Unassembled WGS sequence"/>
</dbReference>
<organism evidence="3 4">
    <name type="scientific">Limimonas halophila</name>
    <dbReference type="NCBI Taxonomy" id="1082479"/>
    <lineage>
        <taxon>Bacteria</taxon>
        <taxon>Pseudomonadati</taxon>
        <taxon>Pseudomonadota</taxon>
        <taxon>Alphaproteobacteria</taxon>
        <taxon>Rhodospirillales</taxon>
        <taxon>Rhodovibrionaceae</taxon>
        <taxon>Limimonas</taxon>
    </lineage>
</organism>
<evidence type="ECO:0000256" key="1">
    <source>
        <dbReference type="SAM" id="SignalP"/>
    </source>
</evidence>
<evidence type="ECO:0000313" key="4">
    <source>
        <dbReference type="Proteomes" id="UP000199415"/>
    </source>
</evidence>
<keyword evidence="4" id="KW-1185">Reference proteome</keyword>
<gene>
    <name evidence="3" type="ORF">SAMN05216241_102381</name>
</gene>
<dbReference type="InterPro" id="IPR016773">
    <property type="entry name" value="Fe3_uptake_reg_CjrA_prd"/>
</dbReference>
<dbReference type="PIRSF" id="PIRSF020419">
    <property type="entry name" value="Fe_uptake_reg_CjrA_prd"/>
    <property type="match status" value="1"/>
</dbReference>
<proteinExistence type="predicted"/>
<feature type="chain" id="PRO_5011786958" evidence="1">
    <location>
        <begin position="24"/>
        <end position="322"/>
    </location>
</feature>
<dbReference type="Pfam" id="PF04187">
    <property type="entry name" value="Cofac_haem_bdg"/>
    <property type="match status" value="1"/>
</dbReference>
<dbReference type="Gene3D" id="3.40.50.11550">
    <property type="match status" value="2"/>
</dbReference>
<protein>
    <submittedName>
        <fullName evidence="3">Uncharacterized iron-regulated protein</fullName>
    </submittedName>
</protein>
<evidence type="ECO:0000259" key="2">
    <source>
        <dbReference type="Pfam" id="PF04187"/>
    </source>
</evidence>
<dbReference type="InterPro" id="IPR007314">
    <property type="entry name" value="Cofac_haem-bd_dom"/>
</dbReference>
<keyword evidence="1" id="KW-0732">Signal</keyword>
<dbReference type="OrthoDB" id="9795827at2"/>
<dbReference type="AlphaFoldDB" id="A0A1G7NZV1"/>
<feature type="signal peptide" evidence="1">
    <location>
        <begin position="1"/>
        <end position="23"/>
    </location>
</feature>